<organism evidence="10 11">
    <name type="scientific">Segatella salivae</name>
    <dbReference type="NCBI Taxonomy" id="228604"/>
    <lineage>
        <taxon>Bacteria</taxon>
        <taxon>Pseudomonadati</taxon>
        <taxon>Bacteroidota</taxon>
        <taxon>Bacteroidia</taxon>
        <taxon>Bacteroidales</taxon>
        <taxon>Prevotellaceae</taxon>
        <taxon>Segatella</taxon>
    </lineage>
</organism>
<sequence>MFKAVSLIIGWIADRILGDPECLPHPIVVFGRVIAFGERKLNKGQRRCLKGAALTIVLTACTFMLFTLILSLFDDVICVVLEAVFIFYCLAGTTLVREVKSVFVAVNVSVEQGRAQVARIVGRDTSELSAQEIRLAALETLAENLSDGVVAPLFWLVVLGVPGMMTYKMINTLDSMIGYRTRRFRRFGMLAARLDDVVNWVPARLTAMLMLLVSVVITPMSWSRFMSIWHDILMFSKAHLSPNSGWPEAALASILACRFGGPHVYHGEMISKPYIGRYNREITSKDLIVAIKLNRYAELVIIVLLLLFSV</sequence>
<comment type="subcellular location">
    <subcellularLocation>
        <location evidence="1 9">Cell membrane</location>
        <topology evidence="1 9">Multi-pass membrane protein</topology>
    </subcellularLocation>
</comment>
<comment type="pathway">
    <text evidence="2 9">Cofactor biosynthesis; adenosylcobalamin biosynthesis.</text>
</comment>
<keyword evidence="8 9" id="KW-0472">Membrane</keyword>
<dbReference type="GO" id="GO:0005886">
    <property type="term" value="C:plasma membrane"/>
    <property type="evidence" value="ECO:0007669"/>
    <property type="project" value="UniProtKB-SubCell"/>
</dbReference>
<dbReference type="EMBL" id="JAHXRF010000021">
    <property type="protein sequence ID" value="MBW4866767.1"/>
    <property type="molecule type" value="Genomic_DNA"/>
</dbReference>
<comment type="function">
    <text evidence="9">Converts cobyric acid to cobinamide by the addition of aminopropanol on the F carboxylic group.</text>
</comment>
<dbReference type="HAMAP" id="MF_00024">
    <property type="entry name" value="CobD_CbiB"/>
    <property type="match status" value="1"/>
</dbReference>
<evidence type="ECO:0000256" key="3">
    <source>
        <dbReference type="ARBA" id="ARBA00006263"/>
    </source>
</evidence>
<dbReference type="GO" id="GO:0015420">
    <property type="term" value="F:ABC-type vitamin B12 transporter activity"/>
    <property type="evidence" value="ECO:0007669"/>
    <property type="project" value="UniProtKB-UniRule"/>
</dbReference>
<feature type="transmembrane region" description="Helical" evidence="9">
    <location>
        <begin position="76"/>
        <end position="96"/>
    </location>
</feature>
<dbReference type="NCBIfam" id="TIGR00380">
    <property type="entry name" value="cobal_cbiB"/>
    <property type="match status" value="1"/>
</dbReference>
<proteinExistence type="inferred from homology"/>
<feature type="transmembrane region" description="Helical" evidence="9">
    <location>
        <begin position="149"/>
        <end position="170"/>
    </location>
</feature>
<name>A0AAW4NRN7_9BACT</name>
<evidence type="ECO:0000256" key="5">
    <source>
        <dbReference type="ARBA" id="ARBA00022573"/>
    </source>
</evidence>
<dbReference type="RefSeq" id="WP_219428278.1">
    <property type="nucleotide sequence ID" value="NZ_JAHXRD010000020.1"/>
</dbReference>
<evidence type="ECO:0000256" key="4">
    <source>
        <dbReference type="ARBA" id="ARBA00022475"/>
    </source>
</evidence>
<feature type="transmembrane region" description="Helical" evidence="9">
    <location>
        <begin position="287"/>
        <end position="308"/>
    </location>
</feature>
<keyword evidence="4 9" id="KW-1003">Cell membrane</keyword>
<comment type="similarity">
    <text evidence="3 9">Belongs to the CobD/CbiB family.</text>
</comment>
<feature type="transmembrane region" description="Helical" evidence="9">
    <location>
        <begin position="48"/>
        <end position="70"/>
    </location>
</feature>
<keyword evidence="5 9" id="KW-0169">Cobalamin biosynthesis</keyword>
<dbReference type="AlphaFoldDB" id="A0AAW4NRN7"/>
<dbReference type="PANTHER" id="PTHR34308">
    <property type="entry name" value="COBALAMIN BIOSYNTHESIS PROTEIN CBIB"/>
    <property type="match status" value="1"/>
</dbReference>
<evidence type="ECO:0000256" key="2">
    <source>
        <dbReference type="ARBA" id="ARBA00004953"/>
    </source>
</evidence>
<evidence type="ECO:0000256" key="8">
    <source>
        <dbReference type="ARBA" id="ARBA00023136"/>
    </source>
</evidence>
<feature type="transmembrane region" description="Helical" evidence="9">
    <location>
        <begin position="197"/>
        <end position="217"/>
    </location>
</feature>
<evidence type="ECO:0000256" key="9">
    <source>
        <dbReference type="HAMAP-Rule" id="MF_00024"/>
    </source>
</evidence>
<reference evidence="10" key="1">
    <citation type="submission" date="2021-07" db="EMBL/GenBank/DDBJ databases">
        <title>Genomic diversity and antimicrobial resistance of Prevotella spp. isolated from chronic lung disease airways.</title>
        <authorList>
            <person name="Webb K.A."/>
            <person name="Olagoke O.S."/>
            <person name="Baird T."/>
            <person name="Neill J."/>
            <person name="Pham A."/>
            <person name="Wells T.J."/>
            <person name="Ramsay K.A."/>
            <person name="Bell S.C."/>
            <person name="Sarovich D.S."/>
            <person name="Price E.P."/>
        </authorList>
    </citation>
    <scope>NUCLEOTIDE SEQUENCE</scope>
    <source>
        <strain evidence="10">SCHI0047.S.3</strain>
    </source>
</reference>
<comment type="caution">
    <text evidence="10">The sequence shown here is derived from an EMBL/GenBank/DDBJ whole genome shotgun (WGS) entry which is preliminary data.</text>
</comment>
<evidence type="ECO:0000313" key="10">
    <source>
        <dbReference type="EMBL" id="MBW4866767.1"/>
    </source>
</evidence>
<accession>A0AAW4NRN7</accession>
<keyword evidence="7 9" id="KW-1133">Transmembrane helix</keyword>
<protein>
    <recommendedName>
        <fullName evidence="9">Cobalamin biosynthesis protein CobD</fullName>
    </recommendedName>
</protein>
<evidence type="ECO:0000256" key="1">
    <source>
        <dbReference type="ARBA" id="ARBA00004651"/>
    </source>
</evidence>
<keyword evidence="6 9" id="KW-0812">Transmembrane</keyword>
<gene>
    <name evidence="10" type="primary">cbiB</name>
    <name evidence="9" type="synonym">cobD</name>
    <name evidence="10" type="ORF">KZY68_12315</name>
</gene>
<dbReference type="PANTHER" id="PTHR34308:SF1">
    <property type="entry name" value="COBALAMIN BIOSYNTHESIS PROTEIN CBIB"/>
    <property type="match status" value="1"/>
</dbReference>
<evidence type="ECO:0000256" key="7">
    <source>
        <dbReference type="ARBA" id="ARBA00022989"/>
    </source>
</evidence>
<evidence type="ECO:0000313" key="11">
    <source>
        <dbReference type="Proteomes" id="UP001196873"/>
    </source>
</evidence>
<evidence type="ECO:0000256" key="6">
    <source>
        <dbReference type="ARBA" id="ARBA00022692"/>
    </source>
</evidence>
<dbReference type="GO" id="GO:0048472">
    <property type="term" value="F:threonine-phosphate decarboxylase activity"/>
    <property type="evidence" value="ECO:0007669"/>
    <property type="project" value="InterPro"/>
</dbReference>
<dbReference type="Pfam" id="PF03186">
    <property type="entry name" value="CobD_Cbib"/>
    <property type="match status" value="1"/>
</dbReference>
<dbReference type="InterPro" id="IPR004485">
    <property type="entry name" value="Cobalamin_biosynth_CobD/CbiB"/>
</dbReference>
<dbReference type="Proteomes" id="UP001196873">
    <property type="component" value="Unassembled WGS sequence"/>
</dbReference>
<dbReference type="GO" id="GO:0009236">
    <property type="term" value="P:cobalamin biosynthetic process"/>
    <property type="evidence" value="ECO:0007669"/>
    <property type="project" value="UniProtKB-UniRule"/>
</dbReference>